<gene>
    <name evidence="8" type="primary">si:ch211-266i6.3</name>
</gene>
<dbReference type="InParanoid" id="A0A667XVP1"/>
<keyword evidence="9" id="KW-1185">Reference proteome</keyword>
<feature type="compositionally biased region" description="Polar residues" evidence="6">
    <location>
        <begin position="1"/>
        <end position="10"/>
    </location>
</feature>
<feature type="region of interest" description="Disordered" evidence="6">
    <location>
        <begin position="1"/>
        <end position="25"/>
    </location>
</feature>
<comment type="similarity">
    <text evidence="2">Belongs to the CKAP2 family.</text>
</comment>
<evidence type="ECO:0000256" key="3">
    <source>
        <dbReference type="ARBA" id="ARBA00022490"/>
    </source>
</evidence>
<reference evidence="8" key="2">
    <citation type="submission" date="2025-08" db="UniProtKB">
        <authorList>
            <consortium name="Ensembl"/>
        </authorList>
    </citation>
    <scope>IDENTIFICATION</scope>
</reference>
<feature type="compositionally biased region" description="Acidic residues" evidence="6">
    <location>
        <begin position="408"/>
        <end position="431"/>
    </location>
</feature>
<sequence length="543" mass="59598">KINVSKTTTLAPLHLKSNEEETQTDGKVGAAADAKKQQTLSQAFLTKQAVRQRKIVAEAPKPPAAVPPTKSAPGMYKGKIVQSKIGSIWKSSTAVGVADPKPAANPSAPKAESQRVGNLAKIRSKSVADLPGRGMQKPKPTRSNSVSDGLPPVSKRPITGRPMTGSRSALPPARTVPATVAGPSFRNTTAMRTKATETQSNKPKRPVTDKKVNKPPVSSTISQYRVTMETADERRAKLAEWLASKGKTLKRPAMAATHPKAKLATKPEVQSHVEPQPVAQCNPEPQAEPELSMDAHSPGSTAVQLEDNQRQEDTKHHSPPLIMNTTLELLDDSDMDLPEAEPQMNDITKDKCNDVEMEDSTPKDECQDHVENEMPEECSREPEDVEVKNETEDNVEKNESDDEIKSESDDEEDDVDDDDEEEEEEEEEEEGKDVTKTTPKMEGASVVKYSVKTTPYLQSVKKTIDGEVIASGSRRKSSIKDLKFLTPVRRSSRIQRKSSRLPGMLTDHDTCVSSLAELVKLDDEANAYIYRRNPALLEDLPDH</sequence>
<evidence type="ECO:0000259" key="7">
    <source>
        <dbReference type="Pfam" id="PF15297"/>
    </source>
</evidence>
<feature type="region of interest" description="Disordered" evidence="6">
    <location>
        <begin position="244"/>
        <end position="446"/>
    </location>
</feature>
<feature type="domain" description="Cytoskeleton-associated protein 2 C-terminal" evidence="7">
    <location>
        <begin position="217"/>
        <end position="269"/>
    </location>
</feature>
<evidence type="ECO:0000256" key="6">
    <source>
        <dbReference type="SAM" id="MobiDB-lite"/>
    </source>
</evidence>
<keyword evidence="3" id="KW-0963">Cytoplasm</keyword>
<keyword evidence="4" id="KW-0597">Phosphoprotein</keyword>
<evidence type="ECO:0000256" key="2">
    <source>
        <dbReference type="ARBA" id="ARBA00009468"/>
    </source>
</evidence>
<dbReference type="Proteomes" id="UP000472263">
    <property type="component" value="Chromosome 14"/>
</dbReference>
<dbReference type="Ensembl" id="ENSMMDT00005018836.1">
    <property type="protein sequence ID" value="ENSMMDP00005018388.1"/>
    <property type="gene ID" value="ENSMMDG00005009174.1"/>
</dbReference>
<feature type="region of interest" description="Disordered" evidence="6">
    <location>
        <begin position="56"/>
        <end position="75"/>
    </location>
</feature>
<feature type="compositionally biased region" description="Acidic residues" evidence="6">
    <location>
        <begin position="329"/>
        <end position="339"/>
    </location>
</feature>
<keyword evidence="5" id="KW-0206">Cytoskeleton</keyword>
<reference evidence="8" key="3">
    <citation type="submission" date="2025-09" db="UniProtKB">
        <authorList>
            <consortium name="Ensembl"/>
        </authorList>
    </citation>
    <scope>IDENTIFICATION</scope>
</reference>
<comment type="subcellular location">
    <subcellularLocation>
        <location evidence="1">Cytoplasm</location>
        <location evidence="1">Cytoskeleton</location>
    </subcellularLocation>
</comment>
<dbReference type="Pfam" id="PF15297">
    <property type="entry name" value="CKAP2_C"/>
    <property type="match status" value="2"/>
</dbReference>
<feature type="region of interest" description="Disordered" evidence="6">
    <location>
        <begin position="96"/>
        <end position="228"/>
    </location>
</feature>
<dbReference type="FunCoup" id="A0A667XVP1">
    <property type="interactions" value="782"/>
</dbReference>
<reference evidence="8" key="1">
    <citation type="submission" date="2019-06" db="EMBL/GenBank/DDBJ databases">
        <authorList>
            <consortium name="Wellcome Sanger Institute Data Sharing"/>
        </authorList>
    </citation>
    <scope>NUCLEOTIDE SEQUENCE [LARGE SCALE GENOMIC DNA]</scope>
</reference>
<dbReference type="GeneTree" id="ENSGT00970000196999"/>
<evidence type="ECO:0000256" key="4">
    <source>
        <dbReference type="ARBA" id="ARBA00022553"/>
    </source>
</evidence>
<feature type="compositionally biased region" description="Polar residues" evidence="6">
    <location>
        <begin position="185"/>
        <end position="201"/>
    </location>
</feature>
<evidence type="ECO:0000313" key="9">
    <source>
        <dbReference type="Proteomes" id="UP000472263"/>
    </source>
</evidence>
<dbReference type="InterPro" id="IPR026165">
    <property type="entry name" value="CKAP2_fam"/>
</dbReference>
<dbReference type="GO" id="GO:0015630">
    <property type="term" value="C:microtubule cytoskeleton"/>
    <property type="evidence" value="ECO:0007669"/>
    <property type="project" value="TreeGrafter"/>
</dbReference>
<name>A0A667XVP1_9TELE</name>
<proteinExistence type="inferred from homology"/>
<dbReference type="PANTHER" id="PTHR16076">
    <property type="entry name" value="CYTOSKELETON ASSOCIATED PROTEIN 2-RELATED"/>
    <property type="match status" value="1"/>
</dbReference>
<protein>
    <recommendedName>
        <fullName evidence="7">Cytoskeleton-associated protein 2 C-terminal domain-containing protein</fullName>
    </recommendedName>
</protein>
<feature type="compositionally biased region" description="Basic and acidic residues" evidence="6">
    <location>
        <begin position="347"/>
        <end position="407"/>
    </location>
</feature>
<feature type="compositionally biased region" description="Low complexity" evidence="6">
    <location>
        <begin position="98"/>
        <end position="111"/>
    </location>
</feature>
<dbReference type="GO" id="GO:0007026">
    <property type="term" value="P:negative regulation of microtubule depolymerization"/>
    <property type="evidence" value="ECO:0007669"/>
    <property type="project" value="TreeGrafter"/>
</dbReference>
<evidence type="ECO:0000256" key="1">
    <source>
        <dbReference type="ARBA" id="ARBA00004245"/>
    </source>
</evidence>
<dbReference type="AlphaFoldDB" id="A0A667XVP1"/>
<evidence type="ECO:0000313" key="8">
    <source>
        <dbReference type="Ensembl" id="ENSMMDP00005018388.1"/>
    </source>
</evidence>
<feature type="compositionally biased region" description="Polar residues" evidence="6">
    <location>
        <begin position="216"/>
        <end position="225"/>
    </location>
</feature>
<evidence type="ECO:0000256" key="5">
    <source>
        <dbReference type="ARBA" id="ARBA00023212"/>
    </source>
</evidence>
<dbReference type="InterPro" id="IPR029197">
    <property type="entry name" value="CKAP2_C"/>
</dbReference>
<accession>A0A667XVP1</accession>
<feature type="domain" description="Cytoskeleton-associated protein 2 C-terminal" evidence="7">
    <location>
        <begin position="363"/>
        <end position="536"/>
    </location>
</feature>
<feature type="compositionally biased region" description="Basic and acidic residues" evidence="6">
    <location>
        <begin position="307"/>
        <end position="316"/>
    </location>
</feature>
<organism evidence="8 9">
    <name type="scientific">Myripristis murdjan</name>
    <name type="common">pinecone soldierfish</name>
    <dbReference type="NCBI Taxonomy" id="586833"/>
    <lineage>
        <taxon>Eukaryota</taxon>
        <taxon>Metazoa</taxon>
        <taxon>Chordata</taxon>
        <taxon>Craniata</taxon>
        <taxon>Vertebrata</taxon>
        <taxon>Euteleostomi</taxon>
        <taxon>Actinopterygii</taxon>
        <taxon>Neopterygii</taxon>
        <taxon>Teleostei</taxon>
        <taxon>Neoteleostei</taxon>
        <taxon>Acanthomorphata</taxon>
        <taxon>Holocentriformes</taxon>
        <taxon>Holocentridae</taxon>
        <taxon>Myripristis</taxon>
    </lineage>
</organism>
<dbReference type="PANTHER" id="PTHR16076:SF8">
    <property type="entry name" value="CYTOSKELETON-ASSOCIATED PROTEIN 2"/>
    <property type="match status" value="1"/>
</dbReference>